<dbReference type="EMBL" id="QVFU01000020">
    <property type="protein sequence ID" value="RFS45038.1"/>
    <property type="molecule type" value="Genomic_DNA"/>
</dbReference>
<gene>
    <name evidence="1" type="ORF">D0Q02_18580</name>
</gene>
<sequence>MGTPQEPALVDVDRWRAAEGRRRRLAERLAWELAHPDPDAPRDGLSDFVAAAAVRVRWASAVDAQVAFDHAPRVIALGGRFGRVAGRGGVVLYVHCFEGGMDDWSLVVPWEPFAGPVLVCVDDLEDHCMWISEDDPPAREALSLLRTGIELAFGTRAALTADGGLPPD</sequence>
<evidence type="ECO:0000313" key="2">
    <source>
        <dbReference type="Proteomes" id="UP000262621"/>
    </source>
</evidence>
<protein>
    <submittedName>
        <fullName evidence="1">Uncharacterized protein</fullName>
    </submittedName>
</protein>
<evidence type="ECO:0000313" key="1">
    <source>
        <dbReference type="EMBL" id="RFS45038.1"/>
    </source>
</evidence>
<organism evidence="1 2">
    <name type="scientific">Micromonospora craniellae</name>
    <dbReference type="NCBI Taxonomy" id="2294034"/>
    <lineage>
        <taxon>Bacteria</taxon>
        <taxon>Bacillati</taxon>
        <taxon>Actinomycetota</taxon>
        <taxon>Actinomycetes</taxon>
        <taxon>Micromonosporales</taxon>
        <taxon>Micromonosporaceae</taxon>
        <taxon>Micromonospora</taxon>
    </lineage>
</organism>
<dbReference type="Proteomes" id="UP000262621">
    <property type="component" value="Unassembled WGS sequence"/>
</dbReference>
<dbReference type="AlphaFoldDB" id="A0A372FWH1"/>
<accession>A0A372FWH1</accession>
<keyword evidence="2" id="KW-1185">Reference proteome</keyword>
<name>A0A372FWH1_9ACTN</name>
<comment type="caution">
    <text evidence="1">The sequence shown here is derived from an EMBL/GenBank/DDBJ whole genome shotgun (WGS) entry which is preliminary data.</text>
</comment>
<reference evidence="1 2" key="1">
    <citation type="submission" date="2018-08" db="EMBL/GenBank/DDBJ databases">
        <title>Verrucosispora craniellae sp. nov., isolated from a marine sponge in the South China Sea.</title>
        <authorList>
            <person name="Li L."/>
            <person name="Lin H.W."/>
        </authorList>
    </citation>
    <scope>NUCLEOTIDE SEQUENCE [LARGE SCALE GENOMIC DNA]</scope>
    <source>
        <strain evidence="1 2">LHW63014</strain>
    </source>
</reference>
<proteinExistence type="predicted"/>